<dbReference type="InterPro" id="IPR036919">
    <property type="entry name" value="Ribo_uL30_ferredoxin-like_sf"/>
</dbReference>
<accession>A0A2H3NHX5</accession>
<evidence type="ECO:0000256" key="5">
    <source>
        <dbReference type="ARBA" id="ARBA00035492"/>
    </source>
</evidence>
<proteinExistence type="inferred from homology"/>
<evidence type="ECO:0000256" key="3">
    <source>
        <dbReference type="ARBA" id="ARBA00022980"/>
    </source>
</evidence>
<dbReference type="RefSeq" id="WP_098063373.1">
    <property type="nucleotide sequence ID" value="NZ_PDEP01000020.1"/>
</dbReference>
<dbReference type="InterPro" id="IPR016082">
    <property type="entry name" value="Ribosomal_uL30_ferredoxin-like"/>
</dbReference>
<comment type="similarity">
    <text evidence="1">Belongs to the universal ribosomal protein uL30 family.</text>
</comment>
<feature type="compositionally biased region" description="Basic residues" evidence="6">
    <location>
        <begin position="12"/>
        <end position="21"/>
    </location>
</feature>
<dbReference type="Proteomes" id="UP000221024">
    <property type="component" value="Unassembled WGS sequence"/>
</dbReference>
<feature type="compositionally biased region" description="Polar residues" evidence="6">
    <location>
        <begin position="1"/>
        <end position="11"/>
    </location>
</feature>
<sequence length="66" mass="7513">MATLKLTQVRSLNRRPQRQRRTMQALGLRHPHDTAEHKDTPQIRGMIAKVQHLIDVEESDDTGASA</sequence>
<feature type="region of interest" description="Disordered" evidence="6">
    <location>
        <begin position="1"/>
        <end position="25"/>
    </location>
</feature>
<dbReference type="GO" id="GO:0015934">
    <property type="term" value="C:large ribosomal subunit"/>
    <property type="evidence" value="ECO:0007669"/>
    <property type="project" value="InterPro"/>
</dbReference>
<protein>
    <recommendedName>
        <fullName evidence="5">50S ribosomal protein L30</fullName>
    </recommendedName>
</protein>
<dbReference type="Gene3D" id="3.30.1390.20">
    <property type="entry name" value="Ribosomal protein L30, ferredoxin-like fold domain"/>
    <property type="match status" value="1"/>
</dbReference>
<dbReference type="CDD" id="cd01658">
    <property type="entry name" value="Ribosomal_L30"/>
    <property type="match status" value="1"/>
</dbReference>
<dbReference type="GO" id="GO:0006412">
    <property type="term" value="P:translation"/>
    <property type="evidence" value="ECO:0007669"/>
    <property type="project" value="InterPro"/>
</dbReference>
<evidence type="ECO:0000259" key="7">
    <source>
        <dbReference type="Pfam" id="PF00327"/>
    </source>
</evidence>
<dbReference type="InterPro" id="IPR005996">
    <property type="entry name" value="Ribosomal_uL30_bac-type"/>
</dbReference>
<dbReference type="PIRSF" id="PIRSF002211">
    <property type="entry name" value="Ribosomal_L30_bac-type"/>
    <property type="match status" value="1"/>
</dbReference>
<dbReference type="GO" id="GO:0003735">
    <property type="term" value="F:structural constituent of ribosome"/>
    <property type="evidence" value="ECO:0007669"/>
    <property type="project" value="InterPro"/>
</dbReference>
<dbReference type="PANTHER" id="PTHR15892">
    <property type="entry name" value="MITOCHONDRIAL RIBOSOMAL PROTEIN L30"/>
    <property type="match status" value="1"/>
</dbReference>
<dbReference type="Pfam" id="PF00327">
    <property type="entry name" value="Ribosomal_L30"/>
    <property type="match status" value="1"/>
</dbReference>
<evidence type="ECO:0000256" key="1">
    <source>
        <dbReference type="ARBA" id="ARBA00007594"/>
    </source>
</evidence>
<evidence type="ECO:0000256" key="4">
    <source>
        <dbReference type="ARBA" id="ARBA00023274"/>
    </source>
</evidence>
<name>A0A2H3NHX5_9BACT</name>
<evidence type="ECO:0000256" key="6">
    <source>
        <dbReference type="SAM" id="MobiDB-lite"/>
    </source>
</evidence>
<dbReference type="EMBL" id="PDEP01000020">
    <property type="protein sequence ID" value="PEN04778.1"/>
    <property type="molecule type" value="Genomic_DNA"/>
</dbReference>
<keyword evidence="3 8" id="KW-0689">Ribosomal protein</keyword>
<organism evidence="8 9">
    <name type="scientific">Longimonas halophila</name>
    <dbReference type="NCBI Taxonomy" id="1469170"/>
    <lineage>
        <taxon>Bacteria</taxon>
        <taxon>Pseudomonadati</taxon>
        <taxon>Rhodothermota</taxon>
        <taxon>Rhodothermia</taxon>
        <taxon>Rhodothermales</taxon>
        <taxon>Salisaetaceae</taxon>
        <taxon>Longimonas</taxon>
    </lineage>
</organism>
<dbReference type="HAMAP" id="MF_01371_B">
    <property type="entry name" value="Ribosomal_uL30_B"/>
    <property type="match status" value="1"/>
</dbReference>
<evidence type="ECO:0000256" key="2">
    <source>
        <dbReference type="ARBA" id="ARBA00011838"/>
    </source>
</evidence>
<dbReference type="NCBIfam" id="TIGR01308">
    <property type="entry name" value="rpmD_bact"/>
    <property type="match status" value="1"/>
</dbReference>
<gene>
    <name evidence="8" type="ORF">CRI93_14520</name>
</gene>
<keyword evidence="4" id="KW-0687">Ribonucleoprotein</keyword>
<feature type="domain" description="Large ribosomal subunit protein uL30-like ferredoxin-like fold" evidence="7">
    <location>
        <begin position="4"/>
        <end position="54"/>
    </location>
</feature>
<comment type="caution">
    <text evidence="8">The sequence shown here is derived from an EMBL/GenBank/DDBJ whole genome shotgun (WGS) entry which is preliminary data.</text>
</comment>
<dbReference type="SUPFAM" id="SSF55129">
    <property type="entry name" value="Ribosomal protein L30p/L7e"/>
    <property type="match status" value="1"/>
</dbReference>
<keyword evidence="9" id="KW-1185">Reference proteome</keyword>
<dbReference type="OrthoDB" id="9812790at2"/>
<dbReference type="AlphaFoldDB" id="A0A2H3NHX5"/>
<dbReference type="PANTHER" id="PTHR15892:SF2">
    <property type="entry name" value="LARGE RIBOSOMAL SUBUNIT PROTEIN UL30M"/>
    <property type="match status" value="1"/>
</dbReference>
<comment type="subunit">
    <text evidence="2">Part of the 50S ribosomal subunit.</text>
</comment>
<evidence type="ECO:0000313" key="8">
    <source>
        <dbReference type="EMBL" id="PEN04778.1"/>
    </source>
</evidence>
<reference evidence="8 9" key="1">
    <citation type="submission" date="2017-10" db="EMBL/GenBank/DDBJ databases">
        <title>Draft genome of Longimonas halophila.</title>
        <authorList>
            <person name="Goh K.M."/>
            <person name="Shamsir M.S."/>
            <person name="Lim S.W."/>
        </authorList>
    </citation>
    <scope>NUCLEOTIDE SEQUENCE [LARGE SCALE GENOMIC DNA]</scope>
    <source>
        <strain evidence="8 9">KCTC 42399</strain>
    </source>
</reference>
<evidence type="ECO:0000313" key="9">
    <source>
        <dbReference type="Proteomes" id="UP000221024"/>
    </source>
</evidence>